<dbReference type="OrthoDB" id="5595141at2759"/>
<sequence>MATEEDCPSKISVNNNIEWNVHNEVKLLLALMGHKPVGVTKHFHMACILEKFSEAVKRDDISSQVIWDRLDTMYDLQALEETEVLPFPNETEDFSLPQSQYGPLLVLKKSTKMPPPPAPSPPLDIKKEDSKDFKKEGNKEISIKKELKDTSKKEEKKSNLREPKKDLKEESKKDKRLSKELVDVKREKDTPKGKEIVSKDVRLPKRASIMRDDEDSSVSSTGSTKRSRDNSDDDAVSTPKRGAATTVSNQSANGKGKRQTRFSHAKASDDSGSNKSISPLTVPPPATKRRSRLM</sequence>
<protein>
    <submittedName>
        <fullName evidence="9">MRG/MORF4L-binding protein</fullName>
    </submittedName>
</protein>
<reference evidence="9" key="1">
    <citation type="submission" date="2025-08" db="UniProtKB">
        <authorList>
            <consortium name="RefSeq"/>
        </authorList>
    </citation>
    <scope>IDENTIFICATION</scope>
    <source>
        <tissue evidence="9">Whole organism</tissue>
    </source>
</reference>
<dbReference type="InterPro" id="IPR012423">
    <property type="entry name" value="Eaf7/MRGBP"/>
</dbReference>
<dbReference type="GO" id="GO:0005634">
    <property type="term" value="C:nucleus"/>
    <property type="evidence" value="ECO:0007669"/>
    <property type="project" value="UniProtKB-SubCell"/>
</dbReference>
<dbReference type="GO" id="GO:0006357">
    <property type="term" value="P:regulation of transcription by RNA polymerase II"/>
    <property type="evidence" value="ECO:0007669"/>
    <property type="project" value="TreeGrafter"/>
</dbReference>
<name>A0A6J1SP59_FRAOC</name>
<evidence type="ECO:0000256" key="6">
    <source>
        <dbReference type="ARBA" id="ARBA00023242"/>
    </source>
</evidence>
<keyword evidence="4" id="KW-0805">Transcription regulation</keyword>
<comment type="subcellular location">
    <subcellularLocation>
        <location evidence="1">Nucleus</location>
    </subcellularLocation>
</comment>
<feature type="compositionally biased region" description="Basic residues" evidence="7">
    <location>
        <begin position="255"/>
        <end position="264"/>
    </location>
</feature>
<keyword evidence="3" id="KW-0156">Chromatin regulator</keyword>
<evidence type="ECO:0000313" key="8">
    <source>
        <dbReference type="Proteomes" id="UP000504606"/>
    </source>
</evidence>
<evidence type="ECO:0000313" key="9">
    <source>
        <dbReference type="RefSeq" id="XP_026281115.1"/>
    </source>
</evidence>
<evidence type="ECO:0000256" key="1">
    <source>
        <dbReference type="ARBA" id="ARBA00004123"/>
    </source>
</evidence>
<dbReference type="RefSeq" id="XP_026281115.1">
    <property type="nucleotide sequence ID" value="XM_026425330.2"/>
</dbReference>
<evidence type="ECO:0000256" key="4">
    <source>
        <dbReference type="ARBA" id="ARBA00023015"/>
    </source>
</evidence>
<feature type="compositionally biased region" description="Polar residues" evidence="7">
    <location>
        <begin position="270"/>
        <end position="279"/>
    </location>
</feature>
<dbReference type="GeneID" id="113208361"/>
<evidence type="ECO:0000256" key="2">
    <source>
        <dbReference type="ARBA" id="ARBA00007117"/>
    </source>
</evidence>
<dbReference type="CTD" id="55257"/>
<organism evidence="8 9">
    <name type="scientific">Frankliniella occidentalis</name>
    <name type="common">Western flower thrips</name>
    <name type="synonym">Euthrips occidentalis</name>
    <dbReference type="NCBI Taxonomy" id="133901"/>
    <lineage>
        <taxon>Eukaryota</taxon>
        <taxon>Metazoa</taxon>
        <taxon>Ecdysozoa</taxon>
        <taxon>Arthropoda</taxon>
        <taxon>Hexapoda</taxon>
        <taxon>Insecta</taxon>
        <taxon>Pterygota</taxon>
        <taxon>Neoptera</taxon>
        <taxon>Paraneoptera</taxon>
        <taxon>Thysanoptera</taxon>
        <taxon>Terebrantia</taxon>
        <taxon>Thripoidea</taxon>
        <taxon>Thripidae</taxon>
        <taxon>Frankliniella</taxon>
    </lineage>
</organism>
<feature type="region of interest" description="Disordered" evidence="7">
    <location>
        <begin position="108"/>
        <end position="294"/>
    </location>
</feature>
<accession>A0A6J1SP59</accession>
<dbReference type="PANTHER" id="PTHR13581">
    <property type="entry name" value="MRG-BINDING PROTEIN"/>
    <property type="match status" value="1"/>
</dbReference>
<feature type="compositionally biased region" description="Basic and acidic residues" evidence="7">
    <location>
        <begin position="124"/>
        <end position="203"/>
    </location>
</feature>
<keyword evidence="6" id="KW-0539">Nucleus</keyword>
<dbReference type="KEGG" id="foc:113208361"/>
<feature type="compositionally biased region" description="Pro residues" evidence="7">
    <location>
        <begin position="113"/>
        <end position="122"/>
    </location>
</feature>
<dbReference type="Pfam" id="PF07904">
    <property type="entry name" value="Eaf7"/>
    <property type="match status" value="1"/>
</dbReference>
<dbReference type="AlphaFoldDB" id="A0A6J1SP59"/>
<dbReference type="GO" id="GO:0006325">
    <property type="term" value="P:chromatin organization"/>
    <property type="evidence" value="ECO:0007669"/>
    <property type="project" value="UniProtKB-KW"/>
</dbReference>
<keyword evidence="8" id="KW-1185">Reference proteome</keyword>
<dbReference type="GO" id="GO:0035267">
    <property type="term" value="C:NuA4 histone acetyltransferase complex"/>
    <property type="evidence" value="ECO:0007669"/>
    <property type="project" value="TreeGrafter"/>
</dbReference>
<comment type="similarity">
    <text evidence="2">Belongs to the EAF7 family.</text>
</comment>
<gene>
    <name evidence="9" type="primary">LOC113208361</name>
</gene>
<evidence type="ECO:0000256" key="3">
    <source>
        <dbReference type="ARBA" id="ARBA00022853"/>
    </source>
</evidence>
<keyword evidence="5" id="KW-0804">Transcription</keyword>
<proteinExistence type="inferred from homology"/>
<dbReference type="PANTHER" id="PTHR13581:SF5">
    <property type="entry name" value="MRG_MORF4L-BINDING PROTEIN"/>
    <property type="match status" value="1"/>
</dbReference>
<evidence type="ECO:0000256" key="7">
    <source>
        <dbReference type="SAM" id="MobiDB-lite"/>
    </source>
</evidence>
<evidence type="ECO:0000256" key="5">
    <source>
        <dbReference type="ARBA" id="ARBA00023163"/>
    </source>
</evidence>
<dbReference type="Proteomes" id="UP000504606">
    <property type="component" value="Unplaced"/>
</dbReference>